<accession>A0A2W5S3Y8</accession>
<keyword evidence="2" id="KW-0808">Transferase</keyword>
<name>A0A2W5S3Y8_CERSP</name>
<dbReference type="AlphaFoldDB" id="A0A2W5S3Y8"/>
<dbReference type="SUPFAM" id="SSF55729">
    <property type="entry name" value="Acyl-CoA N-acyltransferases (Nat)"/>
    <property type="match status" value="1"/>
</dbReference>
<dbReference type="GO" id="GO:0016747">
    <property type="term" value="F:acyltransferase activity, transferring groups other than amino-acyl groups"/>
    <property type="evidence" value="ECO:0007669"/>
    <property type="project" value="InterPro"/>
</dbReference>
<dbReference type="PROSITE" id="PS51186">
    <property type="entry name" value="GNAT"/>
    <property type="match status" value="1"/>
</dbReference>
<dbReference type="InterPro" id="IPR000182">
    <property type="entry name" value="GNAT_dom"/>
</dbReference>
<dbReference type="Gene3D" id="3.40.630.30">
    <property type="match status" value="1"/>
</dbReference>
<organism evidence="2 3">
    <name type="scientific">Cereibacter sphaeroides</name>
    <name type="common">Rhodobacter sphaeroides</name>
    <dbReference type="NCBI Taxonomy" id="1063"/>
    <lineage>
        <taxon>Bacteria</taxon>
        <taxon>Pseudomonadati</taxon>
        <taxon>Pseudomonadota</taxon>
        <taxon>Alphaproteobacteria</taxon>
        <taxon>Rhodobacterales</taxon>
        <taxon>Paracoccaceae</taxon>
        <taxon>Cereibacter</taxon>
    </lineage>
</organism>
<gene>
    <name evidence="2" type="ORF">DI533_14420</name>
</gene>
<evidence type="ECO:0000259" key="1">
    <source>
        <dbReference type="PROSITE" id="PS51186"/>
    </source>
</evidence>
<dbReference type="InterPro" id="IPR016181">
    <property type="entry name" value="Acyl_CoA_acyltransferase"/>
</dbReference>
<proteinExistence type="predicted"/>
<evidence type="ECO:0000313" key="2">
    <source>
        <dbReference type="EMBL" id="PZQ96776.1"/>
    </source>
</evidence>
<dbReference type="Proteomes" id="UP000248975">
    <property type="component" value="Unassembled WGS sequence"/>
</dbReference>
<dbReference type="CDD" id="cd04301">
    <property type="entry name" value="NAT_SF"/>
    <property type="match status" value="1"/>
</dbReference>
<feature type="domain" description="N-acetyltransferase" evidence="1">
    <location>
        <begin position="1"/>
        <end position="147"/>
    </location>
</feature>
<evidence type="ECO:0000313" key="3">
    <source>
        <dbReference type="Proteomes" id="UP000248975"/>
    </source>
</evidence>
<reference evidence="2 3" key="1">
    <citation type="submission" date="2017-08" db="EMBL/GenBank/DDBJ databases">
        <title>Infants hospitalized years apart are colonized by the same room-sourced microbial strains.</title>
        <authorList>
            <person name="Brooks B."/>
            <person name="Olm M.R."/>
            <person name="Firek B.A."/>
            <person name="Baker R."/>
            <person name="Thomas B.C."/>
            <person name="Morowitz M.J."/>
            <person name="Banfield J.F."/>
        </authorList>
    </citation>
    <scope>NUCLEOTIDE SEQUENCE [LARGE SCALE GENOMIC DNA]</scope>
    <source>
        <strain evidence="2">S2_003_000_R2_11</strain>
    </source>
</reference>
<comment type="caution">
    <text evidence="2">The sequence shown here is derived from an EMBL/GenBank/DDBJ whole genome shotgun (WGS) entry which is preliminary data.</text>
</comment>
<dbReference type="EMBL" id="QFQS01000003">
    <property type="protein sequence ID" value="PZQ96776.1"/>
    <property type="molecule type" value="Genomic_DNA"/>
</dbReference>
<dbReference type="Pfam" id="PF13508">
    <property type="entry name" value="Acetyltransf_7"/>
    <property type="match status" value="1"/>
</dbReference>
<sequence length="147" mass="16067">MKISALTDVPHFADIIANRGWTAWWTDSELGEADYRAGLKPMITGDGIPFALVAHDSAHYLGSVLVIENDLEARPQYAPWIAALWVEPEFRSQGIAATLISAAREMANALGHSSCYLCASPQNSPYYIARGFRLIETGVDGLNVFVI</sequence>
<protein>
    <submittedName>
        <fullName evidence="2">N-acetyltransferase</fullName>
    </submittedName>
</protein>